<evidence type="ECO:0000259" key="2">
    <source>
        <dbReference type="Pfam" id="PF00171"/>
    </source>
</evidence>
<dbReference type="InterPro" id="IPR016161">
    <property type="entry name" value="Ald_DH/histidinol_DH"/>
</dbReference>
<keyword evidence="4" id="KW-1185">Reference proteome</keyword>
<name>A0A1H6C3B9_9BACT</name>
<dbReference type="Gene3D" id="3.40.309.10">
    <property type="entry name" value="Aldehyde Dehydrogenase, Chain A, domain 2"/>
    <property type="match status" value="1"/>
</dbReference>
<dbReference type="CDD" id="cd07122">
    <property type="entry name" value="ALDH_F20_ACDH"/>
    <property type="match status" value="1"/>
</dbReference>
<dbReference type="InterPro" id="IPR016162">
    <property type="entry name" value="Ald_DH_N"/>
</dbReference>
<dbReference type="Pfam" id="PF00171">
    <property type="entry name" value="Aldedh"/>
    <property type="match status" value="1"/>
</dbReference>
<protein>
    <submittedName>
        <fullName evidence="3">Sulfoacetaldehyde dehydrogenase</fullName>
    </submittedName>
</protein>
<dbReference type="AlphaFoldDB" id="A0A1H6C3B9"/>
<accession>A0A1H6C3B9</accession>
<dbReference type="OrthoDB" id="9804734at2"/>
<evidence type="ECO:0000313" key="4">
    <source>
        <dbReference type="Proteomes" id="UP000236728"/>
    </source>
</evidence>
<evidence type="ECO:0000256" key="1">
    <source>
        <dbReference type="ARBA" id="ARBA00023002"/>
    </source>
</evidence>
<dbReference type="GO" id="GO:0016620">
    <property type="term" value="F:oxidoreductase activity, acting on the aldehyde or oxo group of donors, NAD or NADP as acceptor"/>
    <property type="evidence" value="ECO:0007669"/>
    <property type="project" value="InterPro"/>
</dbReference>
<proteinExistence type="predicted"/>
<dbReference type="RefSeq" id="WP_103935066.1">
    <property type="nucleotide sequence ID" value="NZ_FNVA01000008.1"/>
</dbReference>
<reference evidence="3 4" key="1">
    <citation type="submission" date="2016-10" db="EMBL/GenBank/DDBJ databases">
        <authorList>
            <person name="de Groot N.N."/>
        </authorList>
    </citation>
    <scope>NUCLEOTIDE SEQUENCE [LARGE SCALE GENOMIC DNA]</scope>
    <source>
        <strain evidence="3 4">DSM 22489</strain>
    </source>
</reference>
<dbReference type="InterPro" id="IPR015590">
    <property type="entry name" value="Aldehyde_DH_dom"/>
</dbReference>
<dbReference type="PANTHER" id="PTHR11699">
    <property type="entry name" value="ALDEHYDE DEHYDROGENASE-RELATED"/>
    <property type="match status" value="1"/>
</dbReference>
<dbReference type="EMBL" id="FNVA01000008">
    <property type="protein sequence ID" value="SEG67500.1"/>
    <property type="molecule type" value="Genomic_DNA"/>
</dbReference>
<evidence type="ECO:0000313" key="3">
    <source>
        <dbReference type="EMBL" id="SEG67500.1"/>
    </source>
</evidence>
<sequence>MATTKVITEEQKLELEQMLERARVALGAIKDYDQQRVDKLCQAIGWACANETTFSRLAAKSIEESGLGDLPTRIAKRFKIQGILRDILPEKSMGIIEEDPAKGLVKYAKPVGVIAGLVPVTNAALTEVGVGIFAIKAKNVVIFSPHPAAKQTTIETVNIMREVLRREGVPEDVFQVVARPNIPVANHLLSICDLTIATGGPAMVKAAYSSGKPAYGVGAGNATMVFDETTNVDEAARNTRISKTADNGSGCSSDGNLLVEATVYDAFLARLQDEGGYLVSPEEKIKLQAAMWDDERHRTAPTIARPAKKIAEIAGFSIPDGKTFLIVPEDHIGRDYPFSSEKLSPVLSIFKYSGWDTLLNMVTEIYKVGGRGHSVGIYSFNDDHIDQLARLAPVSRIMVRQPQSKANSGSFTNGMPMTSSMGCGIWGGNITNENVSLKHYMQTTWVSRPIPENRPTEQAIFGEYYGTQTY</sequence>
<feature type="domain" description="Aldehyde dehydrogenase" evidence="2">
    <location>
        <begin position="96"/>
        <end position="274"/>
    </location>
</feature>
<dbReference type="Proteomes" id="UP000236728">
    <property type="component" value="Unassembled WGS sequence"/>
</dbReference>
<gene>
    <name evidence="3" type="ORF">SAMN05421819_4231</name>
</gene>
<organism evidence="3 4">
    <name type="scientific">Bryocella elongata</name>
    <dbReference type="NCBI Taxonomy" id="863522"/>
    <lineage>
        <taxon>Bacteria</taxon>
        <taxon>Pseudomonadati</taxon>
        <taxon>Acidobacteriota</taxon>
        <taxon>Terriglobia</taxon>
        <taxon>Terriglobales</taxon>
        <taxon>Acidobacteriaceae</taxon>
        <taxon>Bryocella</taxon>
    </lineage>
</organism>
<dbReference type="InterPro" id="IPR016163">
    <property type="entry name" value="Ald_DH_C"/>
</dbReference>
<dbReference type="Gene3D" id="3.40.605.10">
    <property type="entry name" value="Aldehyde Dehydrogenase, Chain A, domain 1"/>
    <property type="match status" value="1"/>
</dbReference>
<dbReference type="SUPFAM" id="SSF53720">
    <property type="entry name" value="ALDH-like"/>
    <property type="match status" value="1"/>
</dbReference>
<keyword evidence="1" id="KW-0560">Oxidoreductase</keyword>